<name>A0A8R2JL33_ACYPI</name>
<dbReference type="GO" id="GO:0061631">
    <property type="term" value="F:ubiquitin conjugating enzyme activity"/>
    <property type="evidence" value="ECO:0007669"/>
    <property type="project" value="TreeGrafter"/>
</dbReference>
<dbReference type="PANTHER" id="PTHR46116">
    <property type="entry name" value="(E3-INDEPENDENT) E2 UBIQUITIN-CONJUGATING ENZYME"/>
    <property type="match status" value="1"/>
</dbReference>
<evidence type="ECO:0000256" key="2">
    <source>
        <dbReference type="ARBA" id="ARBA00022786"/>
    </source>
</evidence>
<dbReference type="InterPro" id="IPR016135">
    <property type="entry name" value="UBQ-conjugating_enzyme/RWD"/>
</dbReference>
<dbReference type="Proteomes" id="UP000007819">
    <property type="component" value="Chromosome X"/>
</dbReference>
<reference evidence="5" key="1">
    <citation type="submission" date="2010-06" db="EMBL/GenBank/DDBJ databases">
        <authorList>
            <person name="Jiang H."/>
            <person name="Abraham K."/>
            <person name="Ali S."/>
            <person name="Alsbrooks S.L."/>
            <person name="Anim B.N."/>
            <person name="Anosike U.S."/>
            <person name="Attaway T."/>
            <person name="Bandaranaike D.P."/>
            <person name="Battles P.K."/>
            <person name="Bell S.N."/>
            <person name="Bell A.V."/>
            <person name="Beltran B."/>
            <person name="Bickham C."/>
            <person name="Bustamante Y."/>
            <person name="Caleb T."/>
            <person name="Canada A."/>
            <person name="Cardenas V."/>
            <person name="Carter K."/>
            <person name="Chacko J."/>
            <person name="Chandrabose M.N."/>
            <person name="Chavez D."/>
            <person name="Chavez A."/>
            <person name="Chen L."/>
            <person name="Chu H.-S."/>
            <person name="Claassen K.J."/>
            <person name="Cockrell R."/>
            <person name="Collins M."/>
            <person name="Cooper J.A."/>
            <person name="Cree A."/>
            <person name="Curry S.M."/>
            <person name="Da Y."/>
            <person name="Dao M.D."/>
            <person name="Das B."/>
            <person name="Davila M.-L."/>
            <person name="Davy-Carroll L."/>
            <person name="Denson S."/>
            <person name="Dinh H."/>
            <person name="Ebong V.E."/>
            <person name="Edwards J.R."/>
            <person name="Egan A."/>
            <person name="El-Daye J."/>
            <person name="Escobedo L."/>
            <person name="Fernandez S."/>
            <person name="Fernando P.R."/>
            <person name="Flagg N."/>
            <person name="Forbes L.D."/>
            <person name="Fowler R.G."/>
            <person name="Fu Q."/>
            <person name="Gabisi R.A."/>
            <person name="Ganer J."/>
            <person name="Garbino Pronczuk A."/>
            <person name="Garcia R.M."/>
            <person name="Garner T."/>
            <person name="Garrett T.E."/>
            <person name="Gonzalez D.A."/>
            <person name="Hamid H."/>
            <person name="Hawkins E.S."/>
            <person name="Hirani K."/>
            <person name="Hogues M.E."/>
            <person name="Hollins B."/>
            <person name="Hsiao C.-H."/>
            <person name="Jabil R."/>
            <person name="James M.L."/>
            <person name="Jhangiani S.N."/>
            <person name="Johnson B."/>
            <person name="Johnson Q."/>
            <person name="Joshi V."/>
            <person name="Kalu J.B."/>
            <person name="Kam C."/>
            <person name="Kashfia A."/>
            <person name="Keebler J."/>
            <person name="Kisamo H."/>
            <person name="Kovar C.L."/>
            <person name="Lago L.A."/>
            <person name="Lai C.-Y."/>
            <person name="Laidlaw J."/>
            <person name="Lara F."/>
            <person name="Le T.-K."/>
            <person name="Lee S.L."/>
            <person name="Legall F.H."/>
            <person name="Lemon S.J."/>
            <person name="Lewis L.R."/>
            <person name="Li B."/>
            <person name="Liu Y."/>
            <person name="Liu Y.-S."/>
            <person name="Lopez J."/>
            <person name="Lozado R.J."/>
            <person name="Lu J."/>
            <person name="Madu R.C."/>
            <person name="Maheshwari M."/>
            <person name="Maheshwari R."/>
            <person name="Malloy K."/>
            <person name="Martinez E."/>
            <person name="Mathew T."/>
            <person name="Mercado I.C."/>
            <person name="Mercado C."/>
            <person name="Meyer B."/>
            <person name="Montgomery K."/>
            <person name="Morgan M.B."/>
            <person name="Munidasa M."/>
            <person name="Nazareth L.V."/>
            <person name="Nelson J."/>
            <person name="Ng B.M."/>
            <person name="Nguyen N.B."/>
            <person name="Nguyen P.Q."/>
            <person name="Nguyen T."/>
            <person name="Obregon M."/>
            <person name="Okwuonu G.O."/>
            <person name="Onwere C.G."/>
            <person name="Orozco G."/>
            <person name="Parra A."/>
            <person name="Patel S."/>
            <person name="Patil S."/>
            <person name="Perez A."/>
            <person name="Perez Y."/>
            <person name="Pham C."/>
            <person name="Primus E.L."/>
            <person name="Pu L.-L."/>
            <person name="Puazo M."/>
            <person name="Qin X."/>
            <person name="Quiroz J.B."/>
            <person name="Reese J."/>
            <person name="Richards S."/>
            <person name="Rives C.M."/>
            <person name="Robberts R."/>
            <person name="Ruiz S.J."/>
            <person name="Ruiz M.J."/>
            <person name="Santibanez J."/>
            <person name="Schneider B.W."/>
            <person name="Sisson I."/>
            <person name="Smith M."/>
            <person name="Sodergren E."/>
            <person name="Song X.-Z."/>
            <person name="Song B.B."/>
            <person name="Summersgill H."/>
            <person name="Thelus R."/>
            <person name="Thornton R.D."/>
            <person name="Trejos Z.Y."/>
            <person name="Usmani K."/>
            <person name="Vattathil S."/>
            <person name="Villasana D."/>
            <person name="Walker D.L."/>
            <person name="Wang S."/>
            <person name="Wang K."/>
            <person name="White C.S."/>
            <person name="Williams A.C."/>
            <person name="Williamson J."/>
            <person name="Wilson K."/>
            <person name="Woghiren I.O."/>
            <person name="Woodworth J.R."/>
            <person name="Worley K.C."/>
            <person name="Wright R.A."/>
            <person name="Wu W."/>
            <person name="Young L."/>
            <person name="Zhang L."/>
            <person name="Zhang J."/>
            <person name="Zhu Y."/>
            <person name="Muzny D.M."/>
            <person name="Weinstock G."/>
            <person name="Gibbs R.A."/>
        </authorList>
    </citation>
    <scope>NUCLEOTIDE SEQUENCE [LARGE SCALE GENOMIC DNA]</scope>
    <source>
        <strain evidence="5">LSR1</strain>
    </source>
</reference>
<dbReference type="InterPro" id="IPR000608">
    <property type="entry name" value="UBC"/>
</dbReference>
<dbReference type="PROSITE" id="PS50127">
    <property type="entry name" value="UBC_2"/>
    <property type="match status" value="1"/>
</dbReference>
<dbReference type="OrthoDB" id="47801at2759"/>
<accession>A0A8R2JL33</accession>
<proteinExistence type="predicted"/>
<sequence length="209" mass="24143">MDNSHKYINDKDKIKPLLLQFIRRDIQILKESLPAGIWVKTFENRMDLFSIMIRGPEKTPYAGGLFLFDVKIPPTYPIRPPLCHYYSYCEYRMNPNLYNDGKVCLSLLGTWSGHGVELWSPNGSNLLQLLVSIQGLILVSEPYYNEPGFDTFRGEELAEENSRVYNQMALIKVVQSMTNITLNMNNSYHKSAGYFEEEILEHVKTHGLE</sequence>
<dbReference type="EnsemblMetazoa" id="XM_029485432.1">
    <property type="protein sequence ID" value="XP_029341292.1"/>
    <property type="gene ID" value="LOC100571132"/>
</dbReference>
<evidence type="ECO:0000313" key="4">
    <source>
        <dbReference type="EnsemblMetazoa" id="XP_029341292.1"/>
    </source>
</evidence>
<reference evidence="4" key="2">
    <citation type="submission" date="2022-06" db="UniProtKB">
        <authorList>
            <consortium name="EnsemblMetazoa"/>
        </authorList>
    </citation>
    <scope>IDENTIFICATION</scope>
</reference>
<evidence type="ECO:0000259" key="3">
    <source>
        <dbReference type="PROSITE" id="PS50127"/>
    </source>
</evidence>
<dbReference type="AlphaFoldDB" id="A0A8R2JL33"/>
<evidence type="ECO:0000313" key="5">
    <source>
        <dbReference type="Proteomes" id="UP000007819"/>
    </source>
</evidence>
<organism evidence="4 5">
    <name type="scientific">Acyrthosiphon pisum</name>
    <name type="common">Pea aphid</name>
    <dbReference type="NCBI Taxonomy" id="7029"/>
    <lineage>
        <taxon>Eukaryota</taxon>
        <taxon>Metazoa</taxon>
        <taxon>Ecdysozoa</taxon>
        <taxon>Arthropoda</taxon>
        <taxon>Hexapoda</taxon>
        <taxon>Insecta</taxon>
        <taxon>Pterygota</taxon>
        <taxon>Neoptera</taxon>
        <taxon>Paraneoptera</taxon>
        <taxon>Hemiptera</taxon>
        <taxon>Sternorrhyncha</taxon>
        <taxon>Aphidomorpha</taxon>
        <taxon>Aphidoidea</taxon>
        <taxon>Aphididae</taxon>
        <taxon>Macrosiphini</taxon>
        <taxon>Acyrthosiphon</taxon>
    </lineage>
</organism>
<dbReference type="GeneID" id="100571132"/>
<dbReference type="RefSeq" id="XP_029341292.1">
    <property type="nucleotide sequence ID" value="XM_029485432.1"/>
</dbReference>
<dbReference type="SMART" id="SM00212">
    <property type="entry name" value="UBCc"/>
    <property type="match status" value="1"/>
</dbReference>
<dbReference type="CDD" id="cd23837">
    <property type="entry name" value="UBCc_UBE2O"/>
    <property type="match status" value="1"/>
</dbReference>
<evidence type="ECO:0000256" key="1">
    <source>
        <dbReference type="ARBA" id="ARBA00022679"/>
    </source>
</evidence>
<dbReference type="PANTHER" id="PTHR46116:SF15">
    <property type="entry name" value="(E3-INDEPENDENT) E2 UBIQUITIN-CONJUGATING ENZYME"/>
    <property type="match status" value="1"/>
</dbReference>
<protein>
    <recommendedName>
        <fullName evidence="3">UBC core domain-containing protein</fullName>
    </recommendedName>
</protein>
<dbReference type="Pfam" id="PF00179">
    <property type="entry name" value="UQ_con"/>
    <property type="match status" value="1"/>
</dbReference>
<dbReference type="Gene3D" id="3.10.110.10">
    <property type="entry name" value="Ubiquitin Conjugating Enzyme"/>
    <property type="match status" value="1"/>
</dbReference>
<dbReference type="KEGG" id="api:100571132"/>
<dbReference type="SUPFAM" id="SSF54495">
    <property type="entry name" value="UBC-like"/>
    <property type="match status" value="1"/>
</dbReference>
<keyword evidence="1" id="KW-0808">Transferase</keyword>
<keyword evidence="5" id="KW-1185">Reference proteome</keyword>
<feature type="domain" description="UBC core" evidence="3">
    <location>
        <begin position="17"/>
        <end position="178"/>
    </location>
</feature>
<keyword evidence="2" id="KW-0833">Ubl conjugation pathway</keyword>